<dbReference type="Gene3D" id="1.10.8.1060">
    <property type="entry name" value="Corynebacterium glutamicum thioredoxin-dependent arsenate reductase, N-terminal domain"/>
    <property type="match status" value="1"/>
</dbReference>
<dbReference type="NCBIfam" id="NF046112">
    <property type="entry name" value="MSMEG_6209_Nter"/>
    <property type="match status" value="1"/>
</dbReference>
<keyword evidence="2" id="KW-1185">Reference proteome</keyword>
<dbReference type="Proteomes" id="UP001165341">
    <property type="component" value="Unassembled WGS sequence"/>
</dbReference>
<dbReference type="EMBL" id="JALGAR010000004">
    <property type="protein sequence ID" value="MCI4659142.1"/>
    <property type="molecule type" value="Genomic_DNA"/>
</dbReference>
<dbReference type="RefSeq" id="WP_134534670.1">
    <property type="nucleotide sequence ID" value="NZ_JALGAR010000004.1"/>
</dbReference>
<name>A0AA41QXD6_9MICO</name>
<evidence type="ECO:0000313" key="1">
    <source>
        <dbReference type="EMBL" id="MCI4659142.1"/>
    </source>
</evidence>
<organism evidence="1 2">
    <name type="scientific">Cryobacterium zhongshanensis</name>
    <dbReference type="NCBI Taxonomy" id="2928153"/>
    <lineage>
        <taxon>Bacteria</taxon>
        <taxon>Bacillati</taxon>
        <taxon>Actinomycetota</taxon>
        <taxon>Actinomycetes</taxon>
        <taxon>Micrococcales</taxon>
        <taxon>Microbacteriaceae</taxon>
        <taxon>Cryobacterium</taxon>
    </lineage>
</organism>
<reference evidence="1" key="1">
    <citation type="submission" date="2022-03" db="EMBL/GenBank/DDBJ databases">
        <title>Cryobacterium sp. nov. strain ZS14-85, isolated from Antarctic soil.</title>
        <authorList>
            <person name="Li J."/>
            <person name="Niu G."/>
        </authorList>
    </citation>
    <scope>NUCLEOTIDE SEQUENCE</scope>
    <source>
        <strain evidence="1">ZS14-85</strain>
    </source>
</reference>
<proteinExistence type="predicted"/>
<dbReference type="AlphaFoldDB" id="A0AA41QXD6"/>
<protein>
    <submittedName>
        <fullName evidence="1">Uncharacterized protein</fullName>
    </submittedName>
</protein>
<evidence type="ECO:0000313" key="2">
    <source>
        <dbReference type="Proteomes" id="UP001165341"/>
    </source>
</evidence>
<comment type="caution">
    <text evidence="1">The sequence shown here is derived from an EMBL/GenBank/DDBJ whole genome shotgun (WGS) entry which is preliminary data.</text>
</comment>
<sequence>MNRKEEDRAVEQIIVRLEEKFPNEPPTSIEKTVREQQLALARNPLRDYIPVLIEHAVKERLRRAALHLPTAA</sequence>
<gene>
    <name evidence="1" type="ORF">MQH31_15140</name>
</gene>
<accession>A0AA41QXD6</accession>